<dbReference type="AlphaFoldDB" id="A0ABD1GU11"/>
<accession>A0ABD1GU11</accession>
<comment type="caution">
    <text evidence="2">The sequence shown here is derived from an EMBL/GenBank/DDBJ whole genome shotgun (WGS) entry which is preliminary data.</text>
</comment>
<gene>
    <name evidence="2" type="ORF">AAHA92_15966</name>
</gene>
<dbReference type="PANTHER" id="PTHR35459">
    <property type="entry name" value="T1N6.14 PROTEIN"/>
    <property type="match status" value="1"/>
</dbReference>
<sequence>MSDSCTPLLLPPVKLVAPSLSLITSMDEPKPVFQSRKRPLQQHSSYYKMCELLKDLRPHFIDVLKTPDFRNCQAADVIRQGMKLLMELYQEMTEKAVTLEKCSNSDNADAKKAVKPADNDDVMSAPPPETHEQRTLIVGGSAFGWNNIAEKLSTTCEQKKLFGH</sequence>
<feature type="region of interest" description="Disordered" evidence="1">
    <location>
        <begin position="107"/>
        <end position="130"/>
    </location>
</feature>
<reference evidence="2 3" key="1">
    <citation type="submission" date="2024-06" db="EMBL/GenBank/DDBJ databases">
        <title>A chromosome level genome sequence of Diviner's sage (Salvia divinorum).</title>
        <authorList>
            <person name="Ford S.A."/>
            <person name="Ro D.-K."/>
            <person name="Ness R.W."/>
            <person name="Phillips M.A."/>
        </authorList>
    </citation>
    <scope>NUCLEOTIDE SEQUENCE [LARGE SCALE GENOMIC DNA]</scope>
    <source>
        <strain evidence="2">SAF-2024a</strain>
        <tissue evidence="2">Leaf</tissue>
    </source>
</reference>
<evidence type="ECO:0000313" key="2">
    <source>
        <dbReference type="EMBL" id="KAL1547635.1"/>
    </source>
</evidence>
<evidence type="ECO:0000256" key="1">
    <source>
        <dbReference type="SAM" id="MobiDB-lite"/>
    </source>
</evidence>
<name>A0ABD1GU11_SALDI</name>
<feature type="compositionally biased region" description="Basic and acidic residues" evidence="1">
    <location>
        <begin position="108"/>
        <end position="118"/>
    </location>
</feature>
<dbReference type="EMBL" id="JBEAFC010000007">
    <property type="protein sequence ID" value="KAL1547635.1"/>
    <property type="molecule type" value="Genomic_DNA"/>
</dbReference>
<dbReference type="PANTHER" id="PTHR35459:SF2">
    <property type="entry name" value="T1N6.14 PROTEIN"/>
    <property type="match status" value="1"/>
</dbReference>
<keyword evidence="3" id="KW-1185">Reference proteome</keyword>
<protein>
    <submittedName>
        <fullName evidence="2">Uncharacterized protein</fullName>
    </submittedName>
</protein>
<dbReference type="Proteomes" id="UP001567538">
    <property type="component" value="Unassembled WGS sequence"/>
</dbReference>
<evidence type="ECO:0000313" key="3">
    <source>
        <dbReference type="Proteomes" id="UP001567538"/>
    </source>
</evidence>
<organism evidence="2 3">
    <name type="scientific">Salvia divinorum</name>
    <name type="common">Maria pastora</name>
    <name type="synonym">Diviner's sage</name>
    <dbReference type="NCBI Taxonomy" id="28513"/>
    <lineage>
        <taxon>Eukaryota</taxon>
        <taxon>Viridiplantae</taxon>
        <taxon>Streptophyta</taxon>
        <taxon>Embryophyta</taxon>
        <taxon>Tracheophyta</taxon>
        <taxon>Spermatophyta</taxon>
        <taxon>Magnoliopsida</taxon>
        <taxon>eudicotyledons</taxon>
        <taxon>Gunneridae</taxon>
        <taxon>Pentapetalae</taxon>
        <taxon>asterids</taxon>
        <taxon>lamiids</taxon>
        <taxon>Lamiales</taxon>
        <taxon>Lamiaceae</taxon>
        <taxon>Nepetoideae</taxon>
        <taxon>Mentheae</taxon>
        <taxon>Salviinae</taxon>
        <taxon>Salvia</taxon>
        <taxon>Salvia subgen. Calosphace</taxon>
    </lineage>
</organism>
<proteinExistence type="predicted"/>